<dbReference type="InParanoid" id="C3YW70"/>
<keyword evidence="1" id="KW-0175">Coiled coil</keyword>
<evidence type="ECO:0000256" key="1">
    <source>
        <dbReference type="SAM" id="Coils"/>
    </source>
</evidence>
<organism>
    <name type="scientific">Branchiostoma floridae</name>
    <name type="common">Florida lancelet</name>
    <name type="synonym">Amphioxus</name>
    <dbReference type="NCBI Taxonomy" id="7739"/>
    <lineage>
        <taxon>Eukaryota</taxon>
        <taxon>Metazoa</taxon>
        <taxon>Chordata</taxon>
        <taxon>Cephalochordata</taxon>
        <taxon>Leptocardii</taxon>
        <taxon>Amphioxiformes</taxon>
        <taxon>Branchiostomatidae</taxon>
        <taxon>Branchiostoma</taxon>
    </lineage>
</organism>
<dbReference type="eggNOG" id="ENOG502S70M">
    <property type="taxonomic scope" value="Eukaryota"/>
</dbReference>
<protein>
    <submittedName>
        <fullName evidence="2">Uncharacterized protein</fullName>
    </submittedName>
</protein>
<evidence type="ECO:0000313" key="2">
    <source>
        <dbReference type="EMBL" id="EEN55524.1"/>
    </source>
</evidence>
<dbReference type="EMBL" id="GG666559">
    <property type="protein sequence ID" value="EEN55524.1"/>
    <property type="molecule type" value="Genomic_DNA"/>
</dbReference>
<dbReference type="AlphaFoldDB" id="C3YW70"/>
<sequence length="306" mass="34096">MKVVSHCTCGTGAALRSSVFEEVTQQKLKLVEAKELLQESDYNARSVLNHTKGQCSDLKMTWLELQTRAKILEYLERGRGSWPELGAVDVEVKDAKKKASGMKKEAAQQEKLLSELAQQANTTYKVLSQLSGVEEHSVVGKSLTVKLVPPPDSSCNVIPLLTLHFREQLTGGFTLEGAVVDPPSLEIEDLVEVAMETNDTLFFVNRVRERFFTQMPLLQEIEGLRHRFAIDYEAVQKRVRVMLGEGGRITCTLDIGRDYPGAGGVQLVDCTGIPEGKTLQELLPSTTHLITLEQWLEHLTTVCSEW</sequence>
<name>C3YW70_BRAFL</name>
<dbReference type="STRING" id="7739.C3YW70"/>
<proteinExistence type="predicted"/>
<reference evidence="2" key="1">
    <citation type="journal article" date="2008" name="Nature">
        <title>The amphioxus genome and the evolution of the chordate karyotype.</title>
        <authorList>
            <consortium name="US DOE Joint Genome Institute (JGI-PGF)"/>
            <person name="Putnam N.H."/>
            <person name="Butts T."/>
            <person name="Ferrier D.E.K."/>
            <person name="Furlong R.F."/>
            <person name="Hellsten U."/>
            <person name="Kawashima T."/>
            <person name="Robinson-Rechavi M."/>
            <person name="Shoguchi E."/>
            <person name="Terry A."/>
            <person name="Yu J.-K."/>
            <person name="Benito-Gutierrez E.L."/>
            <person name="Dubchak I."/>
            <person name="Garcia-Fernandez J."/>
            <person name="Gibson-Brown J.J."/>
            <person name="Grigoriev I.V."/>
            <person name="Horton A.C."/>
            <person name="de Jong P.J."/>
            <person name="Jurka J."/>
            <person name="Kapitonov V.V."/>
            <person name="Kohara Y."/>
            <person name="Kuroki Y."/>
            <person name="Lindquist E."/>
            <person name="Lucas S."/>
            <person name="Osoegawa K."/>
            <person name="Pennacchio L.A."/>
            <person name="Salamov A.A."/>
            <person name="Satou Y."/>
            <person name="Sauka-Spengler T."/>
            <person name="Schmutz J."/>
            <person name="Shin-I T."/>
            <person name="Toyoda A."/>
            <person name="Bronner-Fraser M."/>
            <person name="Fujiyama A."/>
            <person name="Holland L.Z."/>
            <person name="Holland P.W.H."/>
            <person name="Satoh N."/>
            <person name="Rokhsar D.S."/>
        </authorList>
    </citation>
    <scope>NUCLEOTIDE SEQUENCE [LARGE SCALE GENOMIC DNA]</scope>
    <source>
        <strain evidence="2">S238N-H82</strain>
        <tissue evidence="2">Testes</tissue>
    </source>
</reference>
<gene>
    <name evidence="2" type="ORF">BRAFLDRAFT_122736</name>
</gene>
<accession>C3YW70</accession>
<feature type="coiled-coil region" evidence="1">
    <location>
        <begin position="92"/>
        <end position="119"/>
    </location>
</feature>